<feature type="transmembrane region" description="Helical" evidence="5">
    <location>
        <begin position="185"/>
        <end position="205"/>
    </location>
</feature>
<dbReference type="InterPro" id="IPR008915">
    <property type="entry name" value="Peptidase_M50"/>
</dbReference>
<dbReference type="PANTHER" id="PTHR35864:SF1">
    <property type="entry name" value="ZINC METALLOPROTEASE YWHC-RELATED"/>
    <property type="match status" value="1"/>
</dbReference>
<keyword evidence="2 5" id="KW-0812">Transmembrane</keyword>
<feature type="transmembrane region" description="Helical" evidence="5">
    <location>
        <begin position="74"/>
        <end position="93"/>
    </location>
</feature>
<sequence length="206" mass="22914">MVHFSRIEIKDLSITIIIITLIFAYLFSDNGSMGLFLILIPLSFIAVGLSFLLHELGHKFAAQKYGFYAEFRKWNLGLLLGVITSFFGFVFLAPGAVYISSLTGQISYEEDGIISLAGPVINLVLAIIFLALGLIIAPYIHTFGMFYISLICAIGFNVNAFLAFFNLLPIPMFDGSKIFKWNKAIWLITIIFSALLVYASQVISFI</sequence>
<feature type="domain" description="Peptidase M50" evidence="6">
    <location>
        <begin position="44"/>
        <end position="136"/>
    </location>
</feature>
<keyword evidence="8" id="KW-1185">Reference proteome</keyword>
<evidence type="ECO:0000256" key="2">
    <source>
        <dbReference type="ARBA" id="ARBA00022692"/>
    </source>
</evidence>
<evidence type="ECO:0000256" key="5">
    <source>
        <dbReference type="SAM" id="Phobius"/>
    </source>
</evidence>
<comment type="subcellular location">
    <subcellularLocation>
        <location evidence="1">Membrane</location>
        <topology evidence="1">Multi-pass membrane protein</topology>
    </subcellularLocation>
</comment>
<feature type="transmembrane region" description="Helical" evidence="5">
    <location>
        <begin position="12"/>
        <end position="28"/>
    </location>
</feature>
<keyword evidence="3 5" id="KW-1133">Transmembrane helix</keyword>
<dbReference type="OrthoDB" id="86131at2157"/>
<keyword evidence="7" id="KW-0482">Metalloprotease</keyword>
<dbReference type="InterPro" id="IPR052348">
    <property type="entry name" value="Metallopeptidase_M50B"/>
</dbReference>
<dbReference type="PANTHER" id="PTHR35864">
    <property type="entry name" value="ZINC METALLOPROTEASE MJ0611-RELATED"/>
    <property type="match status" value="1"/>
</dbReference>
<dbReference type="GO" id="GO:0016020">
    <property type="term" value="C:membrane"/>
    <property type="evidence" value="ECO:0007669"/>
    <property type="project" value="UniProtKB-SubCell"/>
</dbReference>
<evidence type="ECO:0000256" key="4">
    <source>
        <dbReference type="ARBA" id="ARBA00023136"/>
    </source>
</evidence>
<keyword evidence="7" id="KW-0378">Hydrolase</keyword>
<dbReference type="Pfam" id="PF02163">
    <property type="entry name" value="Peptidase_M50"/>
    <property type="match status" value="1"/>
</dbReference>
<dbReference type="GO" id="GO:0008237">
    <property type="term" value="F:metallopeptidase activity"/>
    <property type="evidence" value="ECO:0007669"/>
    <property type="project" value="UniProtKB-KW"/>
</dbReference>
<evidence type="ECO:0000313" key="7">
    <source>
        <dbReference type="EMBL" id="PAV07089.1"/>
    </source>
</evidence>
<comment type="caution">
    <text evidence="7">The sequence shown here is derived from an EMBL/GenBank/DDBJ whole genome shotgun (WGS) entry which is preliminary data.</text>
</comment>
<keyword evidence="7" id="KW-0645">Protease</keyword>
<feature type="transmembrane region" description="Helical" evidence="5">
    <location>
        <begin position="113"/>
        <end position="137"/>
    </location>
</feature>
<dbReference type="EMBL" id="LMVN01000023">
    <property type="protein sequence ID" value="PAV07089.1"/>
    <property type="molecule type" value="Genomic_DNA"/>
</dbReference>
<evidence type="ECO:0000256" key="3">
    <source>
        <dbReference type="ARBA" id="ARBA00022989"/>
    </source>
</evidence>
<feature type="transmembrane region" description="Helical" evidence="5">
    <location>
        <begin position="34"/>
        <end position="53"/>
    </location>
</feature>
<dbReference type="Proteomes" id="UP000217528">
    <property type="component" value="Unassembled WGS sequence"/>
</dbReference>
<organism evidence="7 8">
    <name type="scientific">Methanosphaera cuniculi</name>
    <dbReference type="NCBI Taxonomy" id="1077256"/>
    <lineage>
        <taxon>Archaea</taxon>
        <taxon>Methanobacteriati</taxon>
        <taxon>Methanobacteriota</taxon>
        <taxon>Methanomada group</taxon>
        <taxon>Methanobacteria</taxon>
        <taxon>Methanobacteriales</taxon>
        <taxon>Methanobacteriaceae</taxon>
        <taxon>Methanosphaera</taxon>
    </lineage>
</organism>
<evidence type="ECO:0000256" key="1">
    <source>
        <dbReference type="ARBA" id="ARBA00004141"/>
    </source>
</evidence>
<dbReference type="GO" id="GO:0006508">
    <property type="term" value="P:proteolysis"/>
    <property type="evidence" value="ECO:0007669"/>
    <property type="project" value="UniProtKB-KW"/>
</dbReference>
<feature type="transmembrane region" description="Helical" evidence="5">
    <location>
        <begin position="144"/>
        <end position="165"/>
    </location>
</feature>
<name>A0A2A2HCD6_9EURY</name>
<dbReference type="AlphaFoldDB" id="A0A2A2HCD6"/>
<gene>
    <name evidence="7" type="ORF">ASJ82_01770</name>
</gene>
<keyword evidence="4 5" id="KW-0472">Membrane</keyword>
<accession>A0A2A2HCD6</accession>
<evidence type="ECO:0000259" key="6">
    <source>
        <dbReference type="Pfam" id="PF02163"/>
    </source>
</evidence>
<reference evidence="7 8" key="1">
    <citation type="journal article" date="2017" name="BMC Genomics">
        <title>Genomic analysis of methanogenic archaea reveals a shift towards energy conservation.</title>
        <authorList>
            <person name="Gilmore S.P."/>
            <person name="Henske J.K."/>
            <person name="Sexton J.A."/>
            <person name="Solomon K.V."/>
            <person name="Seppala S."/>
            <person name="Yoo J.I."/>
            <person name="Huyett L.M."/>
            <person name="Pressman A."/>
            <person name="Cogan J.Z."/>
            <person name="Kivenson V."/>
            <person name="Peng X."/>
            <person name="Tan Y."/>
            <person name="Valentine D.L."/>
            <person name="O'Malley M.A."/>
        </authorList>
    </citation>
    <scope>NUCLEOTIDE SEQUENCE [LARGE SCALE GENOMIC DNA]</scope>
    <source>
        <strain evidence="7 8">1R-7</strain>
    </source>
</reference>
<protein>
    <submittedName>
        <fullName evidence="7">Metalloprotease</fullName>
    </submittedName>
</protein>
<proteinExistence type="predicted"/>
<evidence type="ECO:0000313" key="8">
    <source>
        <dbReference type="Proteomes" id="UP000217528"/>
    </source>
</evidence>